<feature type="transmembrane region" description="Helical" evidence="1">
    <location>
        <begin position="39"/>
        <end position="62"/>
    </location>
</feature>
<protein>
    <submittedName>
        <fullName evidence="2">Uncharacterized protein</fullName>
    </submittedName>
</protein>
<dbReference type="RefSeq" id="WP_132173154.1">
    <property type="nucleotide sequence ID" value="NZ_SMKX01000108.1"/>
</dbReference>
<keyword evidence="1" id="KW-0812">Transmembrane</keyword>
<comment type="caution">
    <text evidence="2">The sequence shown here is derived from an EMBL/GenBank/DDBJ whole genome shotgun (WGS) entry which is preliminary data.</text>
</comment>
<dbReference type="OrthoDB" id="3829858at2"/>
<name>A0A4R4Z5G4_9ACTN</name>
<gene>
    <name evidence="2" type="ORF">E1263_29290</name>
</gene>
<evidence type="ECO:0000313" key="3">
    <source>
        <dbReference type="Proteomes" id="UP000295124"/>
    </source>
</evidence>
<evidence type="ECO:0000313" key="2">
    <source>
        <dbReference type="EMBL" id="TDD52304.1"/>
    </source>
</evidence>
<feature type="transmembrane region" description="Helical" evidence="1">
    <location>
        <begin position="12"/>
        <end position="33"/>
    </location>
</feature>
<keyword evidence="1" id="KW-0472">Membrane</keyword>
<proteinExistence type="predicted"/>
<organism evidence="2 3">
    <name type="scientific">Kribbella antibiotica</name>
    <dbReference type="NCBI Taxonomy" id="190195"/>
    <lineage>
        <taxon>Bacteria</taxon>
        <taxon>Bacillati</taxon>
        <taxon>Actinomycetota</taxon>
        <taxon>Actinomycetes</taxon>
        <taxon>Propionibacteriales</taxon>
        <taxon>Kribbellaceae</taxon>
        <taxon>Kribbella</taxon>
    </lineage>
</organism>
<dbReference type="Proteomes" id="UP000295124">
    <property type="component" value="Unassembled WGS sequence"/>
</dbReference>
<dbReference type="EMBL" id="SMKX01000108">
    <property type="protein sequence ID" value="TDD52304.1"/>
    <property type="molecule type" value="Genomic_DNA"/>
</dbReference>
<keyword evidence="1" id="KW-1133">Transmembrane helix</keyword>
<evidence type="ECO:0000256" key="1">
    <source>
        <dbReference type="SAM" id="Phobius"/>
    </source>
</evidence>
<reference evidence="2 3" key="1">
    <citation type="submission" date="2019-03" db="EMBL/GenBank/DDBJ databases">
        <title>Draft genome sequences of novel Actinobacteria.</title>
        <authorList>
            <person name="Sahin N."/>
            <person name="Ay H."/>
            <person name="Saygin H."/>
        </authorList>
    </citation>
    <scope>NUCLEOTIDE SEQUENCE [LARGE SCALE GENOMIC DNA]</scope>
    <source>
        <strain evidence="2 3">JCM 13523</strain>
    </source>
</reference>
<accession>A0A4R4Z5G4</accession>
<keyword evidence="3" id="KW-1185">Reference proteome</keyword>
<dbReference type="AlphaFoldDB" id="A0A4R4Z5G4"/>
<sequence>MDWAREKNARLLATAYAVGFAAWLVGVILILWGQFTDGSITQIVVGSILFAIGQALITIVAFSLRKNFATSRAASSFQQAWQRLSLGLELPSAVRALAVRRV</sequence>